<sequence>MRQKRAKAYRKLMALYSMSFGFRQPYQVLVDSEMCKAATDSKIELAKQLNSVLQGDIKPMITQCCIHELYLLGKTQQPAVDLAKTFERRKCNHREPIPGDDCLTSVVGETNKHRYVVATQSHPLRVKLRSIPAVPIVHVNRSVMVLEPPSDATIRTKEYSEEQALHVSGTEQRSLASSSTTEPPRKKKKGPKGPNPLSVKKKVETIKPPAKDKGKGKEKEKPVAAVRNPVVGEKRKRDDAHESDRTEQAPADSQQEQSRRKKKRKRKAAEPIERVADT</sequence>
<feature type="compositionally biased region" description="Polar residues" evidence="8">
    <location>
        <begin position="169"/>
        <end position="182"/>
    </location>
</feature>
<feature type="domain" description="UTP23 sensor motif region" evidence="9">
    <location>
        <begin position="185"/>
        <end position="202"/>
    </location>
</feature>
<protein>
    <recommendedName>
        <fullName evidence="7">U three protein 23</fullName>
    </recommendedName>
</protein>
<evidence type="ECO:0000256" key="3">
    <source>
        <dbReference type="ARBA" id="ARBA00022552"/>
    </source>
</evidence>
<evidence type="ECO:0000256" key="6">
    <source>
        <dbReference type="ARBA" id="ARBA00038503"/>
    </source>
</evidence>
<evidence type="ECO:0000256" key="8">
    <source>
        <dbReference type="SAM" id="MobiDB-lite"/>
    </source>
</evidence>
<dbReference type="FunFam" id="3.40.50.1010:FF:000006">
    <property type="entry name" value="rRNA-processing protein UTP23 homolog"/>
    <property type="match status" value="1"/>
</dbReference>
<dbReference type="InterPro" id="IPR029060">
    <property type="entry name" value="PIN-like_dom_sf"/>
</dbReference>
<evidence type="ECO:0000256" key="4">
    <source>
        <dbReference type="ARBA" id="ARBA00023242"/>
    </source>
</evidence>
<dbReference type="AlphaFoldDB" id="A0AAD7KDN3"/>
<dbReference type="SUPFAM" id="SSF88723">
    <property type="entry name" value="PIN domain-like"/>
    <property type="match status" value="1"/>
</dbReference>
<evidence type="ECO:0000313" key="11">
    <source>
        <dbReference type="Proteomes" id="UP001215280"/>
    </source>
</evidence>
<organism evidence="10 11">
    <name type="scientific">Mycena maculata</name>
    <dbReference type="NCBI Taxonomy" id="230809"/>
    <lineage>
        <taxon>Eukaryota</taxon>
        <taxon>Fungi</taxon>
        <taxon>Dikarya</taxon>
        <taxon>Basidiomycota</taxon>
        <taxon>Agaricomycotina</taxon>
        <taxon>Agaricomycetes</taxon>
        <taxon>Agaricomycetidae</taxon>
        <taxon>Agaricales</taxon>
        <taxon>Marasmiineae</taxon>
        <taxon>Mycenaceae</taxon>
        <taxon>Mycena</taxon>
    </lineage>
</organism>
<dbReference type="Proteomes" id="UP001215280">
    <property type="component" value="Unassembled WGS sequence"/>
</dbReference>
<name>A0AAD7KDN3_9AGAR</name>
<gene>
    <name evidence="10" type="ORF">DFH07DRAFT_787853</name>
</gene>
<evidence type="ECO:0000259" key="9">
    <source>
        <dbReference type="Pfam" id="PF24779"/>
    </source>
</evidence>
<comment type="subcellular location">
    <subcellularLocation>
        <location evidence="1">Nucleus</location>
        <location evidence="1">Nucleolus</location>
    </subcellularLocation>
</comment>
<feature type="region of interest" description="Disordered" evidence="8">
    <location>
        <begin position="162"/>
        <end position="278"/>
    </location>
</feature>
<keyword evidence="11" id="KW-1185">Reference proteome</keyword>
<evidence type="ECO:0000256" key="5">
    <source>
        <dbReference type="ARBA" id="ARBA00037300"/>
    </source>
</evidence>
<comment type="caution">
    <text evidence="10">The sequence shown here is derived from an EMBL/GenBank/DDBJ whole genome shotgun (WGS) entry which is preliminary data.</text>
</comment>
<evidence type="ECO:0000313" key="10">
    <source>
        <dbReference type="EMBL" id="KAJ7783460.1"/>
    </source>
</evidence>
<feature type="compositionally biased region" description="Basic and acidic residues" evidence="8">
    <location>
        <begin position="232"/>
        <end position="247"/>
    </location>
</feature>
<proteinExistence type="inferred from homology"/>
<dbReference type="EMBL" id="JARJLG010000002">
    <property type="protein sequence ID" value="KAJ7783460.1"/>
    <property type="molecule type" value="Genomic_DNA"/>
</dbReference>
<dbReference type="InterPro" id="IPR006984">
    <property type="entry name" value="Fcf1/UTP23"/>
</dbReference>
<feature type="compositionally biased region" description="Basic and acidic residues" evidence="8">
    <location>
        <begin position="201"/>
        <end position="222"/>
    </location>
</feature>
<keyword evidence="4" id="KW-0539">Nucleus</keyword>
<dbReference type="Pfam" id="PF04900">
    <property type="entry name" value="Fcf1"/>
    <property type="match status" value="1"/>
</dbReference>
<keyword evidence="2" id="KW-0690">Ribosome biogenesis</keyword>
<comment type="similarity">
    <text evidence="6">Belongs to the UTP23/FCF1 family. UTP23 subfamily.</text>
</comment>
<dbReference type="GO" id="GO:0032040">
    <property type="term" value="C:small-subunit processome"/>
    <property type="evidence" value="ECO:0007669"/>
    <property type="project" value="InterPro"/>
</dbReference>
<keyword evidence="3" id="KW-0698">rRNA processing</keyword>
<evidence type="ECO:0000256" key="7">
    <source>
        <dbReference type="ARBA" id="ARBA00076388"/>
    </source>
</evidence>
<dbReference type="GO" id="GO:0006364">
    <property type="term" value="P:rRNA processing"/>
    <property type="evidence" value="ECO:0007669"/>
    <property type="project" value="UniProtKB-KW"/>
</dbReference>
<dbReference type="InterPro" id="IPR057776">
    <property type="entry name" value="UTP23_sensor"/>
</dbReference>
<dbReference type="Gene3D" id="3.40.50.1010">
    <property type="entry name" value="5'-nuclease"/>
    <property type="match status" value="1"/>
</dbReference>
<evidence type="ECO:0000256" key="2">
    <source>
        <dbReference type="ARBA" id="ARBA00022517"/>
    </source>
</evidence>
<dbReference type="Pfam" id="PF24779">
    <property type="entry name" value="UTP23_sensor"/>
    <property type="match status" value="1"/>
</dbReference>
<evidence type="ECO:0000256" key="1">
    <source>
        <dbReference type="ARBA" id="ARBA00004604"/>
    </source>
</evidence>
<feature type="compositionally biased region" description="Basic and acidic residues" evidence="8">
    <location>
        <begin position="268"/>
        <end position="278"/>
    </location>
</feature>
<dbReference type="CDD" id="cd09865">
    <property type="entry name" value="PIN_ScUtp23p-like"/>
    <property type="match status" value="1"/>
</dbReference>
<accession>A0AAD7KDN3</accession>
<dbReference type="PANTHER" id="PTHR12416">
    <property type="entry name" value="RRNA-PROCESSING PROTEIN UTP23 HOMOLOG"/>
    <property type="match status" value="1"/>
</dbReference>
<reference evidence="10" key="1">
    <citation type="submission" date="2023-03" db="EMBL/GenBank/DDBJ databases">
        <title>Massive genome expansion in bonnet fungi (Mycena s.s.) driven by repeated elements and novel gene families across ecological guilds.</title>
        <authorList>
            <consortium name="Lawrence Berkeley National Laboratory"/>
            <person name="Harder C.B."/>
            <person name="Miyauchi S."/>
            <person name="Viragh M."/>
            <person name="Kuo A."/>
            <person name="Thoen E."/>
            <person name="Andreopoulos B."/>
            <person name="Lu D."/>
            <person name="Skrede I."/>
            <person name="Drula E."/>
            <person name="Henrissat B."/>
            <person name="Morin E."/>
            <person name="Kohler A."/>
            <person name="Barry K."/>
            <person name="LaButti K."/>
            <person name="Morin E."/>
            <person name="Salamov A."/>
            <person name="Lipzen A."/>
            <person name="Mereny Z."/>
            <person name="Hegedus B."/>
            <person name="Baldrian P."/>
            <person name="Stursova M."/>
            <person name="Weitz H."/>
            <person name="Taylor A."/>
            <person name="Grigoriev I.V."/>
            <person name="Nagy L.G."/>
            <person name="Martin F."/>
            <person name="Kauserud H."/>
        </authorList>
    </citation>
    <scope>NUCLEOTIDE SEQUENCE</scope>
    <source>
        <strain evidence="10">CBHHK188m</strain>
    </source>
</reference>
<comment type="function">
    <text evidence="5">Involved in rRNA-processing and ribosome biogenesis.</text>
</comment>